<dbReference type="Gramene" id="C.cajan_27656.t">
    <property type="protein sequence ID" value="C.cajan_27656.t.cds1"/>
    <property type="gene ID" value="C.cajan_27656"/>
</dbReference>
<keyword evidence="2" id="KW-1185">Reference proteome</keyword>
<protein>
    <submittedName>
        <fullName evidence="1">Uncharacterized protein</fullName>
    </submittedName>
</protein>
<reference evidence="1" key="1">
    <citation type="journal article" date="2012" name="Nat. Biotechnol.">
        <title>Draft genome sequence of pigeonpea (Cajanus cajan), an orphan legume crop of resource-poor farmers.</title>
        <authorList>
            <person name="Varshney R.K."/>
            <person name="Chen W."/>
            <person name="Li Y."/>
            <person name="Bharti A.K."/>
            <person name="Saxena R.K."/>
            <person name="Schlueter J.A."/>
            <person name="Donoghue M.T."/>
            <person name="Azam S."/>
            <person name="Fan G."/>
            <person name="Whaley A.M."/>
            <person name="Farmer A.D."/>
            <person name="Sheridan J."/>
            <person name="Iwata A."/>
            <person name="Tuteja R."/>
            <person name="Penmetsa R.V."/>
            <person name="Wu W."/>
            <person name="Upadhyaya H.D."/>
            <person name="Yang S.P."/>
            <person name="Shah T."/>
            <person name="Saxena K.B."/>
            <person name="Michael T."/>
            <person name="McCombie W.R."/>
            <person name="Yang B."/>
            <person name="Zhang G."/>
            <person name="Yang H."/>
            <person name="Wang J."/>
            <person name="Spillane C."/>
            <person name="Cook D.R."/>
            <person name="May G.D."/>
            <person name="Xu X."/>
            <person name="Jackson S.A."/>
        </authorList>
    </citation>
    <scope>NUCLEOTIDE SEQUENCE [LARGE SCALE GENOMIC DNA]</scope>
</reference>
<proteinExistence type="predicted"/>
<name>A0A151RZH5_CAJCA</name>
<gene>
    <name evidence="1" type="ORF">KK1_030438</name>
</gene>
<accession>A0A151RZH5</accession>
<dbReference type="Proteomes" id="UP000075243">
    <property type="component" value="Unassembled WGS sequence"/>
</dbReference>
<sequence>FPFLCGNGVSDSEISLIIPPYGVNIRSGEFSKSSIFHSPSNPSNGIGSFT</sequence>
<dbReference type="AlphaFoldDB" id="A0A151RZH5"/>
<organism evidence="1 2">
    <name type="scientific">Cajanus cajan</name>
    <name type="common">Pigeon pea</name>
    <name type="synonym">Cajanus indicus</name>
    <dbReference type="NCBI Taxonomy" id="3821"/>
    <lineage>
        <taxon>Eukaryota</taxon>
        <taxon>Viridiplantae</taxon>
        <taxon>Streptophyta</taxon>
        <taxon>Embryophyta</taxon>
        <taxon>Tracheophyta</taxon>
        <taxon>Spermatophyta</taxon>
        <taxon>Magnoliopsida</taxon>
        <taxon>eudicotyledons</taxon>
        <taxon>Gunneridae</taxon>
        <taxon>Pentapetalae</taxon>
        <taxon>rosids</taxon>
        <taxon>fabids</taxon>
        <taxon>Fabales</taxon>
        <taxon>Fabaceae</taxon>
        <taxon>Papilionoideae</taxon>
        <taxon>50 kb inversion clade</taxon>
        <taxon>NPAAA clade</taxon>
        <taxon>indigoferoid/millettioid clade</taxon>
        <taxon>Phaseoleae</taxon>
        <taxon>Cajanus</taxon>
    </lineage>
</organism>
<evidence type="ECO:0000313" key="2">
    <source>
        <dbReference type="Proteomes" id="UP000075243"/>
    </source>
</evidence>
<dbReference type="EMBL" id="KQ483513">
    <property type="protein sequence ID" value="KYP47951.1"/>
    <property type="molecule type" value="Genomic_DNA"/>
</dbReference>
<feature type="non-terminal residue" evidence="1">
    <location>
        <position position="1"/>
    </location>
</feature>
<evidence type="ECO:0000313" key="1">
    <source>
        <dbReference type="EMBL" id="KYP47951.1"/>
    </source>
</evidence>